<keyword evidence="3" id="KW-1185">Reference proteome</keyword>
<dbReference type="Gene3D" id="3.40.50.1820">
    <property type="entry name" value="alpha/beta hydrolase"/>
    <property type="match status" value="1"/>
</dbReference>
<evidence type="ECO:0000313" key="2">
    <source>
        <dbReference type="EMBL" id="MFC0622601.1"/>
    </source>
</evidence>
<dbReference type="EMBL" id="JBHLTC010000001">
    <property type="protein sequence ID" value="MFC0622601.1"/>
    <property type="molecule type" value="Genomic_DNA"/>
</dbReference>
<dbReference type="EC" id="3.1.1.24" evidence="2"/>
<dbReference type="Pfam" id="PF00561">
    <property type="entry name" value="Abhydrolase_1"/>
    <property type="match status" value="1"/>
</dbReference>
<dbReference type="InterPro" id="IPR029058">
    <property type="entry name" value="AB_hydrolase_fold"/>
</dbReference>
<dbReference type="PRINTS" id="PR00111">
    <property type="entry name" value="ABHYDROLASE"/>
</dbReference>
<dbReference type="SUPFAM" id="SSF53474">
    <property type="entry name" value="alpha/beta-Hydrolases"/>
    <property type="match status" value="1"/>
</dbReference>
<evidence type="ECO:0000313" key="3">
    <source>
        <dbReference type="Proteomes" id="UP001589890"/>
    </source>
</evidence>
<dbReference type="InterPro" id="IPR000073">
    <property type="entry name" value="AB_hydrolase_1"/>
</dbReference>
<dbReference type="PANTHER" id="PTHR43798">
    <property type="entry name" value="MONOACYLGLYCEROL LIPASE"/>
    <property type="match status" value="1"/>
</dbReference>
<keyword evidence="2" id="KW-0378">Hydrolase</keyword>
<protein>
    <submittedName>
        <fullName evidence="2">3-oxoadipate enol-lactonase</fullName>
        <ecNumber evidence="2">3.1.1.24</ecNumber>
    </submittedName>
</protein>
<dbReference type="GO" id="GO:0047570">
    <property type="term" value="F:3-oxoadipate enol-lactonase activity"/>
    <property type="evidence" value="ECO:0007669"/>
    <property type="project" value="UniProtKB-EC"/>
</dbReference>
<reference evidence="2 3" key="1">
    <citation type="submission" date="2024-09" db="EMBL/GenBank/DDBJ databases">
        <authorList>
            <person name="Sun Q."/>
            <person name="Mori K."/>
        </authorList>
    </citation>
    <scope>NUCLEOTIDE SEQUENCE [LARGE SCALE GENOMIC DNA]</scope>
    <source>
        <strain evidence="2 3">CGMCC 1.15906</strain>
    </source>
</reference>
<proteinExistence type="predicted"/>
<dbReference type="Proteomes" id="UP001589890">
    <property type="component" value="Unassembled WGS sequence"/>
</dbReference>
<dbReference type="RefSeq" id="WP_380043279.1">
    <property type="nucleotide sequence ID" value="NZ_JBHLTC010000001.1"/>
</dbReference>
<dbReference type="InterPro" id="IPR050266">
    <property type="entry name" value="AB_hydrolase_sf"/>
</dbReference>
<accession>A0ABV6QDB2</accession>
<sequence length="252" mass="26363">MALNYLATGPSNAPVVLLGSALGTTHLLWQAQVDALAGRFRVVAFDHLGHGGSETPPGPYKMADLGGAILELMDHLGVQQASYAGISIGGMVGLWLAQNAPERFKAFALLCAPAVAGGSPQMWTERAELVRTKGTEAVADAAIGRWFLPDFAKASPGLVAAVRHQVVNTPDEGYAACCEAIGAMDLRDGLASIDVPTLLIAADQDESVPADAVRAVADAIPGSQFELIENSAHLINLAHPEHLTTLLAHHLR</sequence>
<gene>
    <name evidence="2" type="primary">pcaD</name>
    <name evidence="2" type="ORF">ACFFGN_00905</name>
</gene>
<evidence type="ECO:0000259" key="1">
    <source>
        <dbReference type="Pfam" id="PF00561"/>
    </source>
</evidence>
<organism evidence="2 3">
    <name type="scientific">Kribbella deserti</name>
    <dbReference type="NCBI Taxonomy" id="1926257"/>
    <lineage>
        <taxon>Bacteria</taxon>
        <taxon>Bacillati</taxon>
        <taxon>Actinomycetota</taxon>
        <taxon>Actinomycetes</taxon>
        <taxon>Propionibacteriales</taxon>
        <taxon>Kribbellaceae</taxon>
        <taxon>Kribbella</taxon>
    </lineage>
</organism>
<comment type="caution">
    <text evidence="2">The sequence shown here is derived from an EMBL/GenBank/DDBJ whole genome shotgun (WGS) entry which is preliminary data.</text>
</comment>
<dbReference type="NCBIfam" id="TIGR02427">
    <property type="entry name" value="protocat_pcaD"/>
    <property type="match status" value="1"/>
</dbReference>
<dbReference type="InterPro" id="IPR026968">
    <property type="entry name" value="PcaD/CatD"/>
</dbReference>
<dbReference type="PANTHER" id="PTHR43798:SF5">
    <property type="entry name" value="MONOACYLGLYCEROL LIPASE ABHD6"/>
    <property type="match status" value="1"/>
</dbReference>
<name>A0ABV6QDB2_9ACTN</name>
<feature type="domain" description="AB hydrolase-1" evidence="1">
    <location>
        <begin position="14"/>
        <end position="240"/>
    </location>
</feature>